<sequence>MRVLETPDGRYIVVHGRLWRRHRPDLEPVQRDRLVRDLMDARRAVRAAKRSGEAAAPARARAAVDAAKHGLGERGPVWWTDGAPDHNRRMIVNTPYADWYAGLPESVKAEHDRRRG</sequence>
<organism evidence="1 2">
    <name type="scientific">Methylorubrum aminovorans</name>
    <dbReference type="NCBI Taxonomy" id="269069"/>
    <lineage>
        <taxon>Bacteria</taxon>
        <taxon>Pseudomonadati</taxon>
        <taxon>Pseudomonadota</taxon>
        <taxon>Alphaproteobacteria</taxon>
        <taxon>Hyphomicrobiales</taxon>
        <taxon>Methylobacteriaceae</taxon>
        <taxon>Methylorubrum</taxon>
    </lineage>
</organism>
<comment type="caution">
    <text evidence="1">The sequence shown here is derived from an EMBL/GenBank/DDBJ whole genome shotgun (WGS) entry which is preliminary data.</text>
</comment>
<dbReference type="RefSeq" id="WP_238224087.1">
    <property type="nucleotide sequence ID" value="NZ_BAAADH010000005.1"/>
</dbReference>
<name>A0ABQ4UBF2_9HYPH</name>
<dbReference type="Proteomes" id="UP001055039">
    <property type="component" value="Unassembled WGS sequence"/>
</dbReference>
<evidence type="ECO:0000313" key="2">
    <source>
        <dbReference type="Proteomes" id="UP001055039"/>
    </source>
</evidence>
<reference evidence="1" key="2">
    <citation type="submission" date="2021-08" db="EMBL/GenBank/DDBJ databases">
        <authorList>
            <person name="Tani A."/>
            <person name="Ola A."/>
            <person name="Ogura Y."/>
            <person name="Katsura K."/>
            <person name="Hayashi T."/>
        </authorList>
    </citation>
    <scope>NUCLEOTIDE SEQUENCE</scope>
    <source>
        <strain evidence="1">NBRC 15686</strain>
    </source>
</reference>
<keyword evidence="2" id="KW-1185">Reference proteome</keyword>
<reference evidence="1" key="1">
    <citation type="journal article" date="2021" name="Front. Microbiol.">
        <title>Comprehensive Comparative Genomics and Phenotyping of Methylobacterium Species.</title>
        <authorList>
            <person name="Alessa O."/>
            <person name="Ogura Y."/>
            <person name="Fujitani Y."/>
            <person name="Takami H."/>
            <person name="Hayashi T."/>
            <person name="Sahin N."/>
            <person name="Tani A."/>
        </authorList>
    </citation>
    <scope>NUCLEOTIDE SEQUENCE</scope>
    <source>
        <strain evidence="1">NBRC 15686</strain>
    </source>
</reference>
<proteinExistence type="predicted"/>
<dbReference type="EMBL" id="BPRC01000004">
    <property type="protein sequence ID" value="GJE64621.1"/>
    <property type="molecule type" value="Genomic_DNA"/>
</dbReference>
<accession>A0ABQ4UBF2</accession>
<evidence type="ECO:0000313" key="1">
    <source>
        <dbReference type="EMBL" id="GJE64621.1"/>
    </source>
</evidence>
<gene>
    <name evidence="1" type="ORF">LNAOJCKE_1827</name>
</gene>
<protein>
    <submittedName>
        <fullName evidence="1">Uncharacterized protein</fullName>
    </submittedName>
</protein>